<sequence length="372" mass="39843">MHFPAIFLSCLTLISGVSGNIMQDLFREHNVQRIRHNLPPFACLDDTLSNLSAIHVQSQVQTRSLHHAQLDARCHALGTGVVCGENSLRGDAVDANAMLTAWMNSTKHRFNILDPRFTRVGFALQQLPTTKEWFASALFTSDSPSAANCTSGSNPVYPGAPANAASTGKATTYGGPDGVDVGGGNCGLMAWLENAKQFHAAINHEQWASGTNCGRCVEVTCVDDRCPSKKPTVSDQCHGCGPGSLDLTLPFFKQVTGAETDSFAISWRFIECPVKGSLQVCAKSGSNSYWLALQPANSVHGVKSMAINDEESPLFSPTSNYFFMAKSRADMGAVKVKMTAFSGESVSTTVALRAGECTSVGQQFDANYNGKK</sequence>
<feature type="signal peptide" evidence="2">
    <location>
        <begin position="1"/>
        <end position="19"/>
    </location>
</feature>
<name>A0A0A7CPT7_ACHHY</name>
<evidence type="ECO:0000256" key="2">
    <source>
        <dbReference type="SAM" id="SignalP"/>
    </source>
</evidence>
<dbReference type="Pfam" id="PF00188">
    <property type="entry name" value="CAP"/>
    <property type="match status" value="1"/>
</dbReference>
<dbReference type="InterPro" id="IPR036749">
    <property type="entry name" value="Expansin_CBD_sf"/>
</dbReference>
<feature type="domain" description="Expansin-like EG45" evidence="3">
    <location>
        <begin position="183"/>
        <end position="277"/>
    </location>
</feature>
<accession>A0A0A7CPT7</accession>
<evidence type="ECO:0000313" key="4">
    <source>
        <dbReference type="EMBL" id="AIG56469.1"/>
    </source>
</evidence>
<reference evidence="4" key="1">
    <citation type="journal article" date="2014" name="Genome Biol. Evol.">
        <title>The secreted proteins of Achlya hypogyna and Thraustotheca clavata identify the ancestral oomycete secretome and reveal gene acquisitions by horizontal gene transfer.</title>
        <authorList>
            <person name="Misner I."/>
            <person name="Blouin N."/>
            <person name="Leonard G."/>
            <person name="Richards T.A."/>
            <person name="Lane C.E."/>
        </authorList>
    </citation>
    <scope>NUCLEOTIDE SEQUENCE</scope>
    <source>
        <strain evidence="4">ATCC 48635</strain>
    </source>
</reference>
<dbReference type="InterPro" id="IPR035940">
    <property type="entry name" value="CAP_sf"/>
</dbReference>
<dbReference type="SUPFAM" id="SSF50685">
    <property type="entry name" value="Barwin-like endoglucanases"/>
    <property type="match status" value="1"/>
</dbReference>
<dbReference type="EMBL" id="KM039008">
    <property type="protein sequence ID" value="AIG56469.1"/>
    <property type="molecule type" value="Genomic_DNA"/>
</dbReference>
<dbReference type="InterPro" id="IPR051477">
    <property type="entry name" value="Expansin_CellWall"/>
</dbReference>
<dbReference type="Gene3D" id="3.40.33.10">
    <property type="entry name" value="CAP"/>
    <property type="match status" value="1"/>
</dbReference>
<dbReference type="PANTHER" id="PTHR31836">
    <property type="match status" value="1"/>
</dbReference>
<feature type="chain" id="PRO_5002038273" evidence="2">
    <location>
        <begin position="20"/>
        <end position="372"/>
    </location>
</feature>
<proteinExistence type="predicted"/>
<dbReference type="SUPFAM" id="SSF55797">
    <property type="entry name" value="PR-1-like"/>
    <property type="match status" value="1"/>
</dbReference>
<evidence type="ECO:0000259" key="3">
    <source>
        <dbReference type="PROSITE" id="PS50842"/>
    </source>
</evidence>
<dbReference type="CDD" id="cd22271">
    <property type="entry name" value="DPBB_EXP_N-like"/>
    <property type="match status" value="1"/>
</dbReference>
<dbReference type="InterPro" id="IPR007112">
    <property type="entry name" value="Expansin/allergen_DPBB_dom"/>
</dbReference>
<dbReference type="InterPro" id="IPR036908">
    <property type="entry name" value="RlpA-like_sf"/>
</dbReference>
<dbReference type="InterPro" id="IPR014044">
    <property type="entry name" value="CAP_dom"/>
</dbReference>
<evidence type="ECO:0000256" key="1">
    <source>
        <dbReference type="ARBA" id="ARBA00022729"/>
    </source>
</evidence>
<dbReference type="Gene3D" id="2.40.40.10">
    <property type="entry name" value="RlpA-like domain"/>
    <property type="match status" value="1"/>
</dbReference>
<protein>
    <submittedName>
        <fullName evidence="4">Secreted protein</fullName>
    </submittedName>
</protein>
<keyword evidence="1 2" id="KW-0732">Signal</keyword>
<dbReference type="CDD" id="cd05379">
    <property type="entry name" value="CAP_bacterial"/>
    <property type="match status" value="1"/>
</dbReference>
<dbReference type="PROSITE" id="PS50842">
    <property type="entry name" value="EXPANSIN_EG45"/>
    <property type="match status" value="1"/>
</dbReference>
<organism evidence="4">
    <name type="scientific">Achlya hypogyna</name>
    <name type="common">Oomycete</name>
    <name type="synonym">Protoachlya hypogyna</name>
    <dbReference type="NCBI Taxonomy" id="1202772"/>
    <lineage>
        <taxon>Eukaryota</taxon>
        <taxon>Sar</taxon>
        <taxon>Stramenopiles</taxon>
        <taxon>Oomycota</taxon>
        <taxon>Saprolegniomycetes</taxon>
        <taxon>Saprolegniales</taxon>
        <taxon>Achlyaceae</taxon>
        <taxon>Achlya</taxon>
    </lineage>
</organism>
<dbReference type="Gene3D" id="2.60.40.760">
    <property type="entry name" value="Expansin, cellulose-binding-like domain"/>
    <property type="match status" value="1"/>
</dbReference>
<dbReference type="AlphaFoldDB" id="A0A0A7CPT7"/>
<dbReference type="PANTHER" id="PTHR31836:SF21">
    <property type="entry name" value="EXPANSIN-LIKE PROTEIN 7"/>
    <property type="match status" value="1"/>
</dbReference>